<comment type="caution">
    <text evidence="1">The sequence shown here is derived from an EMBL/GenBank/DDBJ whole genome shotgun (WGS) entry which is preliminary data.</text>
</comment>
<keyword evidence="2" id="KW-1185">Reference proteome</keyword>
<dbReference type="RefSeq" id="WP_307229621.1">
    <property type="nucleotide sequence ID" value="NZ_JAUSVF010000001.1"/>
</dbReference>
<gene>
    <name evidence="1" type="ORF">QO002_002272</name>
</gene>
<accession>A0ABU0BPG0</accession>
<sequence length="49" mass="5684">MTPAPDGEVAIRKEYEGTVRHGTREAFELFIRRHPEHPLADEARAWLAR</sequence>
<name>A0ABU0BPG0_9HYPH</name>
<evidence type="ECO:0000313" key="1">
    <source>
        <dbReference type="EMBL" id="MDQ0320134.1"/>
    </source>
</evidence>
<dbReference type="EMBL" id="JAUSVF010000001">
    <property type="protein sequence ID" value="MDQ0320134.1"/>
    <property type="molecule type" value="Genomic_DNA"/>
</dbReference>
<evidence type="ECO:0000313" key="2">
    <source>
        <dbReference type="Proteomes" id="UP001230207"/>
    </source>
</evidence>
<reference evidence="1 2" key="1">
    <citation type="submission" date="2023-07" db="EMBL/GenBank/DDBJ databases">
        <title>Genomic Encyclopedia of Type Strains, Phase IV (KMG-IV): sequencing the most valuable type-strain genomes for metagenomic binning, comparative biology and taxonomic classification.</title>
        <authorList>
            <person name="Goeker M."/>
        </authorList>
    </citation>
    <scope>NUCLEOTIDE SEQUENCE [LARGE SCALE GENOMIC DNA]</scope>
    <source>
        <strain evidence="1 2">DSM 1112</strain>
    </source>
</reference>
<dbReference type="Proteomes" id="UP001230207">
    <property type="component" value="Unassembled WGS sequence"/>
</dbReference>
<proteinExistence type="predicted"/>
<organism evidence="1 2">
    <name type="scientific">Pararhizobium capsulatum DSM 1112</name>
    <dbReference type="NCBI Taxonomy" id="1121113"/>
    <lineage>
        <taxon>Bacteria</taxon>
        <taxon>Pseudomonadati</taxon>
        <taxon>Pseudomonadota</taxon>
        <taxon>Alphaproteobacteria</taxon>
        <taxon>Hyphomicrobiales</taxon>
        <taxon>Rhizobiaceae</taxon>
        <taxon>Rhizobium/Agrobacterium group</taxon>
        <taxon>Pararhizobium</taxon>
    </lineage>
</organism>
<protein>
    <submittedName>
        <fullName evidence="1">Uncharacterized protein</fullName>
    </submittedName>
</protein>